<proteinExistence type="predicted"/>
<reference evidence="2 3" key="1">
    <citation type="journal article" date="2011" name="J. Bacteriol.">
        <title>Genome sequence of 'Pedosphaera parvula' Ellin514, an aerobic Verrucomicrobial isolate from pasture soil.</title>
        <authorList>
            <person name="Kant R."/>
            <person name="van Passel M.W."/>
            <person name="Sangwan P."/>
            <person name="Palva A."/>
            <person name="Lucas S."/>
            <person name="Copeland A."/>
            <person name="Lapidus A."/>
            <person name="Glavina Del Rio T."/>
            <person name="Dalin E."/>
            <person name="Tice H."/>
            <person name="Bruce D."/>
            <person name="Goodwin L."/>
            <person name="Pitluck S."/>
            <person name="Chertkov O."/>
            <person name="Larimer F.W."/>
            <person name="Land M.L."/>
            <person name="Hauser L."/>
            <person name="Brettin T.S."/>
            <person name="Detter J.C."/>
            <person name="Han S."/>
            <person name="de Vos W.M."/>
            <person name="Janssen P.H."/>
            <person name="Smidt H."/>
        </authorList>
    </citation>
    <scope>NUCLEOTIDE SEQUENCE [LARGE SCALE GENOMIC DNA]</scope>
    <source>
        <strain evidence="2 3">Ellin514</strain>
    </source>
</reference>
<dbReference type="PROSITE" id="PS51318">
    <property type="entry name" value="TAT"/>
    <property type="match status" value="1"/>
</dbReference>
<name>B9XQW9_PEDPL</name>
<dbReference type="PANTHER" id="PTHR43312">
    <property type="entry name" value="D-THREO-ALDOSE 1-DEHYDROGENASE"/>
    <property type="match status" value="1"/>
</dbReference>
<gene>
    <name evidence="2" type="ORF">Cflav_PD0628</name>
</gene>
<accession>B9XQW9</accession>
<dbReference type="OrthoDB" id="9773828at2"/>
<dbReference type="PANTHER" id="PTHR43312:SF1">
    <property type="entry name" value="NADP-DEPENDENT OXIDOREDUCTASE DOMAIN-CONTAINING PROTEIN"/>
    <property type="match status" value="1"/>
</dbReference>
<evidence type="ECO:0000313" key="3">
    <source>
        <dbReference type="Proteomes" id="UP000003688"/>
    </source>
</evidence>
<keyword evidence="3" id="KW-1185">Reference proteome</keyword>
<dbReference type="RefSeq" id="WP_007418204.1">
    <property type="nucleotide sequence ID" value="NZ_ABOX02000058.1"/>
</dbReference>
<organism evidence="2 3">
    <name type="scientific">Pedosphaera parvula (strain Ellin514)</name>
    <dbReference type="NCBI Taxonomy" id="320771"/>
    <lineage>
        <taxon>Bacteria</taxon>
        <taxon>Pseudomonadati</taxon>
        <taxon>Verrucomicrobiota</taxon>
        <taxon>Pedosphaerae</taxon>
        <taxon>Pedosphaerales</taxon>
        <taxon>Pedosphaeraceae</taxon>
        <taxon>Pedosphaera</taxon>
    </lineage>
</organism>
<evidence type="ECO:0000259" key="1">
    <source>
        <dbReference type="Pfam" id="PF00248"/>
    </source>
</evidence>
<dbReference type="InterPro" id="IPR053135">
    <property type="entry name" value="AKR2_Oxidoreductase"/>
</dbReference>
<protein>
    <submittedName>
        <fullName evidence="2">Aldo/keto reductase</fullName>
    </submittedName>
</protein>
<dbReference type="Proteomes" id="UP000003688">
    <property type="component" value="Unassembled WGS sequence"/>
</dbReference>
<sequence>MKEFDHKKVADLDLRAKFEIHEGVTRREFLKVAVVTSIAVGALGSRVWAIDPGERKGDMIYRTLGKTGERVSAIGLGGYHLGSAKDEKESVRILRSAVDHGITFMDNCWDYHDGKSEEWMGMGLRDGYRQKVFLMTKIDGRSKAGAARQIDESLKRLQTDHLDLLQFHEIIRMEDPEKVFQEGGAMEAVQDAKKAGKLRYIGFTGHKDPLIHLHMLETAKKHDFHFDAVQMPINVMDAQNAHSFENQVLPVLVKEQIGVLGMKSMGGGVILKSHTATPIECLHFALSRPTSVVITGMDKMEILNQALEAVRTFKPLTEEQVATLFSKTAEAAREGKYELFKTSTTFDGTAHHPEWLT</sequence>
<dbReference type="Gene3D" id="3.20.20.100">
    <property type="entry name" value="NADP-dependent oxidoreductase domain"/>
    <property type="match status" value="1"/>
</dbReference>
<dbReference type="Pfam" id="PF00248">
    <property type="entry name" value="Aldo_ket_red"/>
    <property type="match status" value="1"/>
</dbReference>
<dbReference type="InterPro" id="IPR023210">
    <property type="entry name" value="NADP_OxRdtase_dom"/>
</dbReference>
<dbReference type="InterPro" id="IPR036812">
    <property type="entry name" value="NAD(P)_OxRdtase_dom_sf"/>
</dbReference>
<dbReference type="STRING" id="320771.Cflav_PD0628"/>
<evidence type="ECO:0000313" key="2">
    <source>
        <dbReference type="EMBL" id="EEF57746.1"/>
    </source>
</evidence>
<dbReference type="AlphaFoldDB" id="B9XQW9"/>
<dbReference type="EMBL" id="ABOX02000058">
    <property type="protein sequence ID" value="EEF57746.1"/>
    <property type="molecule type" value="Genomic_DNA"/>
</dbReference>
<feature type="domain" description="NADP-dependent oxidoreductase" evidence="1">
    <location>
        <begin position="73"/>
        <end position="275"/>
    </location>
</feature>
<dbReference type="InterPro" id="IPR006311">
    <property type="entry name" value="TAT_signal"/>
</dbReference>
<dbReference type="SUPFAM" id="SSF51430">
    <property type="entry name" value="NAD(P)-linked oxidoreductase"/>
    <property type="match status" value="1"/>
</dbReference>
<comment type="caution">
    <text evidence="2">The sequence shown here is derived from an EMBL/GenBank/DDBJ whole genome shotgun (WGS) entry which is preliminary data.</text>
</comment>
<dbReference type="CDD" id="cd19100">
    <property type="entry name" value="AKR_unchar"/>
    <property type="match status" value="1"/>
</dbReference>